<name>A0A6G1KC82_9PLEO</name>
<dbReference type="Proteomes" id="UP000799428">
    <property type="component" value="Unassembled WGS sequence"/>
</dbReference>
<dbReference type="PANTHER" id="PTHR21659">
    <property type="entry name" value="HYDROPHOBIC PROTEIN RCI2 LOW TEMPERATURE AND SALT RESPONSIVE PROTEIN LTI6 -RELATED"/>
    <property type="match status" value="1"/>
</dbReference>
<accession>A0A6G1KC82</accession>
<keyword evidence="3" id="KW-0812">Transmembrane</keyword>
<evidence type="ECO:0000313" key="7">
    <source>
        <dbReference type="Proteomes" id="UP000799428"/>
    </source>
</evidence>
<dbReference type="OrthoDB" id="10265389at2759"/>
<comment type="subcellular location">
    <subcellularLocation>
        <location evidence="1">Membrane</location>
    </subcellularLocation>
</comment>
<keyword evidence="5" id="KW-0472">Membrane</keyword>
<dbReference type="InterPro" id="IPR000612">
    <property type="entry name" value="PMP3"/>
</dbReference>
<dbReference type="PANTHER" id="PTHR21659:SF42">
    <property type="entry name" value="UPF0057 MEMBRANE PROTEIN ZK632.10-RELATED"/>
    <property type="match status" value="1"/>
</dbReference>
<proteinExistence type="inferred from homology"/>
<protein>
    <submittedName>
        <fullName evidence="6">Uncharacterized protein</fullName>
    </submittedName>
</protein>
<dbReference type="InterPro" id="IPR019312">
    <property type="entry name" value="CNOT11"/>
</dbReference>
<evidence type="ECO:0000313" key="6">
    <source>
        <dbReference type="EMBL" id="KAF2709967.1"/>
    </source>
</evidence>
<evidence type="ECO:0000256" key="5">
    <source>
        <dbReference type="ARBA" id="ARBA00023136"/>
    </source>
</evidence>
<dbReference type="AlphaFoldDB" id="A0A6G1KC82"/>
<gene>
    <name evidence="6" type="ORF">K504DRAFT_454346</name>
</gene>
<evidence type="ECO:0000256" key="1">
    <source>
        <dbReference type="ARBA" id="ARBA00004370"/>
    </source>
</evidence>
<evidence type="ECO:0000256" key="4">
    <source>
        <dbReference type="ARBA" id="ARBA00022989"/>
    </source>
</evidence>
<dbReference type="Pfam" id="PF01679">
    <property type="entry name" value="Pmp3"/>
    <property type="match status" value="1"/>
</dbReference>
<dbReference type="EMBL" id="MU005769">
    <property type="protein sequence ID" value="KAF2709967.1"/>
    <property type="molecule type" value="Genomic_DNA"/>
</dbReference>
<dbReference type="Pfam" id="PF10155">
    <property type="entry name" value="CNOT11"/>
    <property type="match status" value="1"/>
</dbReference>
<evidence type="ECO:0000256" key="3">
    <source>
        <dbReference type="ARBA" id="ARBA00022692"/>
    </source>
</evidence>
<keyword evidence="4" id="KW-1133">Transmembrane helix</keyword>
<keyword evidence="7" id="KW-1185">Reference proteome</keyword>
<organism evidence="6 7">
    <name type="scientific">Pleomassaria siparia CBS 279.74</name>
    <dbReference type="NCBI Taxonomy" id="1314801"/>
    <lineage>
        <taxon>Eukaryota</taxon>
        <taxon>Fungi</taxon>
        <taxon>Dikarya</taxon>
        <taxon>Ascomycota</taxon>
        <taxon>Pezizomycotina</taxon>
        <taxon>Dothideomycetes</taxon>
        <taxon>Pleosporomycetidae</taxon>
        <taxon>Pleosporales</taxon>
        <taxon>Pleomassariaceae</taxon>
        <taxon>Pleomassaria</taxon>
    </lineage>
</organism>
<comment type="similarity">
    <text evidence="2">Belongs to the UPF0057 (PMP3) family.</text>
</comment>
<evidence type="ECO:0000256" key="2">
    <source>
        <dbReference type="ARBA" id="ARBA00009530"/>
    </source>
</evidence>
<reference evidence="6" key="1">
    <citation type="journal article" date="2020" name="Stud. Mycol.">
        <title>101 Dothideomycetes genomes: a test case for predicting lifestyles and emergence of pathogens.</title>
        <authorList>
            <person name="Haridas S."/>
            <person name="Albert R."/>
            <person name="Binder M."/>
            <person name="Bloem J."/>
            <person name="Labutti K."/>
            <person name="Salamov A."/>
            <person name="Andreopoulos B."/>
            <person name="Baker S."/>
            <person name="Barry K."/>
            <person name="Bills G."/>
            <person name="Bluhm B."/>
            <person name="Cannon C."/>
            <person name="Castanera R."/>
            <person name="Culley D."/>
            <person name="Daum C."/>
            <person name="Ezra D."/>
            <person name="Gonzalez J."/>
            <person name="Henrissat B."/>
            <person name="Kuo A."/>
            <person name="Liang C."/>
            <person name="Lipzen A."/>
            <person name="Lutzoni F."/>
            <person name="Magnuson J."/>
            <person name="Mondo S."/>
            <person name="Nolan M."/>
            <person name="Ohm R."/>
            <person name="Pangilinan J."/>
            <person name="Park H.-J."/>
            <person name="Ramirez L."/>
            <person name="Alfaro M."/>
            <person name="Sun H."/>
            <person name="Tritt A."/>
            <person name="Yoshinaga Y."/>
            <person name="Zwiers L.-H."/>
            <person name="Turgeon B."/>
            <person name="Goodwin S."/>
            <person name="Spatafora J."/>
            <person name="Crous P."/>
            <person name="Grigoriev I."/>
        </authorList>
    </citation>
    <scope>NUCLEOTIDE SEQUENCE</scope>
    <source>
        <strain evidence="6">CBS 279.74</strain>
    </source>
</reference>
<dbReference type="PROSITE" id="PS01309">
    <property type="entry name" value="UPF0057"/>
    <property type="match status" value="1"/>
</dbReference>
<sequence length="676" mass="75237">MAFTASDLIKILVAIFLPPLGVFLERGCNADFFINILLTILGYIPITRTLCLSTSTYLRGSEGNPPESELRGFSVPMVSVMTEAFTLAFCWRGWVLSAIVCCDDVKKSTKAITIPTDALTVQLMSRVGDVKLIVYSTLGLAASQYVSKEIHYYGQIDMGASTGCETFLTLLVPCLSQLVEQGRYDVNIARTGLSAVRCPLSAVRYPLSAIRYPLSACPSRLAKSMQTWTRTTRLLILRRHIRYHRRQPPHVFLTAHCQLTHSCYLLDAPGCEMTDMDISAALTPDDMALFGVSDRPCEIATRYFTKDSADSSAAQLLGGGGGGGGASDGRTFEQSLRLKNTLDAIEEQARVQPSWELLSILVNCEYSLYVLNQATPLRLNPFLSHWVEMIQRLAKTESDAGRLATDMTRTDGHGHVGTKDINVVRTEVAKSLLRFRNPAQFAQISPRGLYEKFVELRQTISFDIVPYIQMLEEEGIYEKTSFPDQGPEDCRTGSIETTKEVMTPRRPKLSDFQQWKQQVLSRLESNPESAIQELTHLPIELSSLDFLTTLLQDNMLERYSIDPAPVISDYIQHSLRLTEQMGEPPDPASEGSFAGVSITGSNGNSGQGIGHGREAQTRAVKLLLLFIRNLIRKALLPPEAIYFEIQEICVRYVWIKEVRDFRSFIEDGPTGDKASA</sequence>
<dbReference type="GO" id="GO:0030014">
    <property type="term" value="C:CCR4-NOT complex"/>
    <property type="evidence" value="ECO:0007669"/>
    <property type="project" value="InterPro"/>
</dbReference>
<dbReference type="GO" id="GO:0016020">
    <property type="term" value="C:membrane"/>
    <property type="evidence" value="ECO:0007669"/>
    <property type="project" value="UniProtKB-SubCell"/>
</dbReference>